<keyword evidence="2" id="KW-0479">Metal-binding</keyword>
<keyword evidence="2" id="KW-0560">Oxidoreductase</keyword>
<dbReference type="SUPFAM" id="SSF48264">
    <property type="entry name" value="Cytochrome P450"/>
    <property type="match status" value="1"/>
</dbReference>
<dbReference type="PANTHER" id="PTHR46696">
    <property type="entry name" value="P450, PUTATIVE (EUROFUNG)-RELATED"/>
    <property type="match status" value="1"/>
</dbReference>
<dbReference type="Proteomes" id="UP000604475">
    <property type="component" value="Unassembled WGS sequence"/>
</dbReference>
<comment type="similarity">
    <text evidence="1 2">Belongs to the cytochrome P450 family.</text>
</comment>
<dbReference type="PRINTS" id="PR00385">
    <property type="entry name" value="P450"/>
</dbReference>
<dbReference type="InterPro" id="IPR001128">
    <property type="entry name" value="Cyt_P450"/>
</dbReference>
<dbReference type="InterPro" id="IPR017972">
    <property type="entry name" value="Cyt_P450_CS"/>
</dbReference>
<keyword evidence="4" id="KW-1185">Reference proteome</keyword>
<dbReference type="GO" id="GO:0020037">
    <property type="term" value="F:heme binding"/>
    <property type="evidence" value="ECO:0007669"/>
    <property type="project" value="InterPro"/>
</dbReference>
<organism evidence="3 4">
    <name type="scientific">Frankia nepalensis</name>
    <dbReference type="NCBI Taxonomy" id="1836974"/>
    <lineage>
        <taxon>Bacteria</taxon>
        <taxon>Bacillati</taxon>
        <taxon>Actinomycetota</taxon>
        <taxon>Actinomycetes</taxon>
        <taxon>Frankiales</taxon>
        <taxon>Frankiaceae</taxon>
        <taxon>Frankia</taxon>
    </lineage>
</organism>
<keyword evidence="2" id="KW-0349">Heme</keyword>
<evidence type="ECO:0000313" key="4">
    <source>
        <dbReference type="Proteomes" id="UP000604475"/>
    </source>
</evidence>
<accession>A0A937UNF3</accession>
<dbReference type="GO" id="GO:0004497">
    <property type="term" value="F:monooxygenase activity"/>
    <property type="evidence" value="ECO:0007669"/>
    <property type="project" value="UniProtKB-KW"/>
</dbReference>
<keyword evidence="2" id="KW-0408">Iron</keyword>
<dbReference type="AlphaFoldDB" id="A0A937UNF3"/>
<evidence type="ECO:0000256" key="1">
    <source>
        <dbReference type="ARBA" id="ARBA00010617"/>
    </source>
</evidence>
<dbReference type="Gene3D" id="1.10.630.10">
    <property type="entry name" value="Cytochrome P450"/>
    <property type="match status" value="1"/>
</dbReference>
<dbReference type="InterPro" id="IPR002397">
    <property type="entry name" value="Cyt_P450_B"/>
</dbReference>
<dbReference type="EMBL" id="JAEACQ010000167">
    <property type="protein sequence ID" value="MBL7628033.1"/>
    <property type="molecule type" value="Genomic_DNA"/>
</dbReference>
<dbReference type="PANTHER" id="PTHR46696:SF6">
    <property type="entry name" value="P450, PUTATIVE (EUROFUNG)-RELATED"/>
    <property type="match status" value="1"/>
</dbReference>
<comment type="caution">
    <text evidence="3">The sequence shown here is derived from an EMBL/GenBank/DDBJ whole genome shotgun (WGS) entry which is preliminary data.</text>
</comment>
<dbReference type="GO" id="GO:0016705">
    <property type="term" value="F:oxidoreductase activity, acting on paired donors, with incorporation or reduction of molecular oxygen"/>
    <property type="evidence" value="ECO:0007669"/>
    <property type="project" value="InterPro"/>
</dbReference>
<dbReference type="RefSeq" id="WP_203007643.1">
    <property type="nucleotide sequence ID" value="NZ_JADWYU010000229.1"/>
</dbReference>
<dbReference type="PROSITE" id="PS00086">
    <property type="entry name" value="CYTOCHROME_P450"/>
    <property type="match status" value="1"/>
</dbReference>
<protein>
    <submittedName>
        <fullName evidence="3">Cytochrome P450</fullName>
    </submittedName>
</protein>
<evidence type="ECO:0000256" key="2">
    <source>
        <dbReference type="RuleBase" id="RU000461"/>
    </source>
</evidence>
<gene>
    <name evidence="3" type="ORF">I7412_12790</name>
</gene>
<dbReference type="GO" id="GO:0005506">
    <property type="term" value="F:iron ion binding"/>
    <property type="evidence" value="ECO:0007669"/>
    <property type="project" value="InterPro"/>
</dbReference>
<evidence type="ECO:0000313" key="3">
    <source>
        <dbReference type="EMBL" id="MBL7628033.1"/>
    </source>
</evidence>
<dbReference type="Pfam" id="PF00067">
    <property type="entry name" value="p450"/>
    <property type="match status" value="1"/>
</dbReference>
<sequence length="415" mass="45811">MPDPVATADRRRDGRALGCPVASLAHESAERPALQGFREFDALRERGPLHYVNAGRGNYVVVGYEEALAVAQDWRRFPQSRYLFGVNGEPGDVVLIPESLDGPPHTAWRRLLAPYWSPAAVGPWEPAIRRHAVDIISAFKAKGGCDLVTEFALRFPPTVFLEIMGLPVADLDRMLVWKEHLLHPDTTDPAAAKANLDASLEAIIGYFLAAMAARRATAPEDRPPGLVTEALTWELDGEPVSDADLLSFYMLMFLAGLDTVTAELGYGFLHLATHPEDRRRIAADPAVVPKAVEELLRAYPIVNVMRDAAEDTEINGCPVYQGDTLTVSLPAAGRDGSMYPNATEVDFDRERTTHLTFGAGPHRCLGSHLARLELRVAYEEWHRLIPEYELDAAFSPVEASGLMFTLNTLRLRWPA</sequence>
<dbReference type="InterPro" id="IPR036396">
    <property type="entry name" value="Cyt_P450_sf"/>
</dbReference>
<keyword evidence="2" id="KW-0503">Monooxygenase</keyword>
<reference evidence="3" key="1">
    <citation type="submission" date="2020-12" db="EMBL/GenBank/DDBJ databases">
        <title>Genomic characterization of non-nitrogen-fixing Frankia strains.</title>
        <authorList>
            <person name="Carlos-Shanley C."/>
            <person name="Guerra T."/>
            <person name="Hahn D."/>
        </authorList>
    </citation>
    <scope>NUCLEOTIDE SEQUENCE</scope>
    <source>
        <strain evidence="3">CN6</strain>
    </source>
</reference>
<proteinExistence type="inferred from homology"/>
<dbReference type="PRINTS" id="PR00359">
    <property type="entry name" value="BP450"/>
</dbReference>
<name>A0A937UNF3_9ACTN</name>